<organism evidence="2 3">
    <name type="scientific">Rhodovulum sulfidophilum</name>
    <name type="common">Rhodobacter sulfidophilus</name>
    <dbReference type="NCBI Taxonomy" id="35806"/>
    <lineage>
        <taxon>Bacteria</taxon>
        <taxon>Pseudomonadati</taxon>
        <taxon>Pseudomonadota</taxon>
        <taxon>Alphaproteobacteria</taxon>
        <taxon>Rhodobacterales</taxon>
        <taxon>Paracoccaceae</taxon>
        <taxon>Rhodovulum</taxon>
    </lineage>
</organism>
<dbReference type="PANTHER" id="PTHR45947:SF3">
    <property type="entry name" value="SULFOQUINOVOSYL TRANSFERASE SQD2"/>
    <property type="match status" value="1"/>
</dbReference>
<dbReference type="InterPro" id="IPR050194">
    <property type="entry name" value="Glycosyltransferase_grp1"/>
</dbReference>
<dbReference type="AlphaFoldDB" id="A0A0D6B9C0"/>
<dbReference type="PATRIC" id="fig|35806.4.peg.4683"/>
<dbReference type="CDD" id="cd03801">
    <property type="entry name" value="GT4_PimA-like"/>
    <property type="match status" value="1"/>
</dbReference>
<accession>A0A0D6B9C0</accession>
<evidence type="ECO:0000259" key="1">
    <source>
        <dbReference type="Pfam" id="PF13439"/>
    </source>
</evidence>
<protein>
    <recommendedName>
        <fullName evidence="1">Glycosyltransferase subfamily 4-like N-terminal domain-containing protein</fullName>
    </recommendedName>
</protein>
<dbReference type="Gene3D" id="3.40.50.11090">
    <property type="match status" value="1"/>
</dbReference>
<dbReference type="SUPFAM" id="SSF53756">
    <property type="entry name" value="UDP-Glycosyltransferase/glycogen phosphorylase"/>
    <property type="match status" value="1"/>
</dbReference>
<reference evidence="2 3" key="1">
    <citation type="submission" date="2015-02" db="EMBL/GenBank/DDBJ databases">
        <title>Genome sequene of Rhodovulum sulfidophilum DSM 2351.</title>
        <authorList>
            <person name="Nagao N."/>
        </authorList>
    </citation>
    <scope>NUCLEOTIDE SEQUENCE [LARGE SCALE GENOMIC DNA]</scope>
    <source>
        <strain evidence="2 3">DSM 2351</strain>
        <plasmid evidence="3">Plasmid Plasmid3 DNA</plasmid>
    </source>
</reference>
<feature type="domain" description="Glycosyltransferase subfamily 4-like N-terminal" evidence="1">
    <location>
        <begin position="14"/>
        <end position="173"/>
    </location>
</feature>
<dbReference type="Pfam" id="PF13692">
    <property type="entry name" value="Glyco_trans_1_4"/>
    <property type="match status" value="1"/>
</dbReference>
<sequence length="354" mass="39426">MKITFVIAVASLAGGNRVVATYAQQLKARGHEVTVVSRPRPRRTPLDRLRAWLRGRPLPPHPRSPLFDALGDSHKVLDRWRPVVAEDLPDADVVIATWWETAEWVAALPTSKGRKFYLLQDVELFDHLPVDRVRATYRLPLRKLAVSDYIRDRVREEAPGSEIDLLPNAVDHAVFDAPPRARGTPFTVGFLHSIAPRKRIDLAFDTIGKARLRLPDLRVISFGTTPATEDFPRDLIYRRAPPQQEIPKLYAACDLWLFTSAHEGFGLPLLEAMACRTPVLATRAGAAPDLIDGLNGRLLPPDPEAFSAEIETISRMDPAEWRAMSDAAHATAAAHSWEAATDRLLGYLGEEARS</sequence>
<geneLocation type="plasmid" evidence="3">
    <name>Plasmid3 DNA</name>
</geneLocation>
<keyword evidence="2" id="KW-0614">Plasmid</keyword>
<dbReference type="InterPro" id="IPR028098">
    <property type="entry name" value="Glyco_trans_4-like_N"/>
</dbReference>
<dbReference type="EMBL" id="AP014803">
    <property type="protein sequence ID" value="BAQ71677.1"/>
    <property type="molecule type" value="Genomic_DNA"/>
</dbReference>
<dbReference type="Proteomes" id="UP000064912">
    <property type="component" value="Plasmid Plasmid3"/>
</dbReference>
<dbReference type="Gene3D" id="3.40.50.2000">
    <property type="entry name" value="Glycogen Phosphorylase B"/>
    <property type="match status" value="1"/>
</dbReference>
<name>A0A0D6B9C0_RHOSU</name>
<dbReference type="GO" id="GO:0016757">
    <property type="term" value="F:glycosyltransferase activity"/>
    <property type="evidence" value="ECO:0007669"/>
    <property type="project" value="UniProtKB-ARBA"/>
</dbReference>
<dbReference type="PANTHER" id="PTHR45947">
    <property type="entry name" value="SULFOQUINOVOSYL TRANSFERASE SQD2"/>
    <property type="match status" value="1"/>
</dbReference>
<dbReference type="KEGG" id="rsu:NHU_04564"/>
<gene>
    <name evidence="2" type="ORF">NHU_04564</name>
</gene>
<proteinExistence type="predicted"/>
<evidence type="ECO:0000313" key="2">
    <source>
        <dbReference type="EMBL" id="BAQ71677.1"/>
    </source>
</evidence>
<dbReference type="Pfam" id="PF13439">
    <property type="entry name" value="Glyco_transf_4"/>
    <property type="match status" value="1"/>
</dbReference>
<evidence type="ECO:0000313" key="3">
    <source>
        <dbReference type="Proteomes" id="UP000064912"/>
    </source>
</evidence>